<sequence>MPGPKFHHGACVLIHRLSYPFGKMWIFIRAVIRTARETPIWNRHFDSAGIRTLVLLNFMPGPKFHRGAYVLIHRLSYPFGKMWIFVLTAIRTAYESPIWNRHFDPVGAGSDSEISDPVPKFLSGCVFVGCRCDRIRTPLRSNGNVSLDHVNPGRSNHMESACHGDRKLCSTRCENSCS</sequence>
<dbReference type="EMBL" id="NMUH01000332">
    <property type="protein sequence ID" value="MQL77118.1"/>
    <property type="molecule type" value="Genomic_DNA"/>
</dbReference>
<keyword evidence="2" id="KW-1185">Reference proteome</keyword>
<proteinExistence type="predicted"/>
<feature type="non-terminal residue" evidence="1">
    <location>
        <position position="178"/>
    </location>
</feature>
<protein>
    <submittedName>
        <fullName evidence="1">Uncharacterized protein</fullName>
    </submittedName>
</protein>
<evidence type="ECO:0000313" key="1">
    <source>
        <dbReference type="EMBL" id="MQL77118.1"/>
    </source>
</evidence>
<comment type="caution">
    <text evidence="1">The sequence shown here is derived from an EMBL/GenBank/DDBJ whole genome shotgun (WGS) entry which is preliminary data.</text>
</comment>
<name>A0A843U0E2_COLES</name>
<dbReference type="Proteomes" id="UP000652761">
    <property type="component" value="Unassembled WGS sequence"/>
</dbReference>
<evidence type="ECO:0000313" key="2">
    <source>
        <dbReference type="Proteomes" id="UP000652761"/>
    </source>
</evidence>
<accession>A0A843U0E2</accession>
<gene>
    <name evidence="1" type="ORF">Taro_009536</name>
</gene>
<dbReference type="AlphaFoldDB" id="A0A843U0E2"/>
<organism evidence="1 2">
    <name type="scientific">Colocasia esculenta</name>
    <name type="common">Wild taro</name>
    <name type="synonym">Arum esculentum</name>
    <dbReference type="NCBI Taxonomy" id="4460"/>
    <lineage>
        <taxon>Eukaryota</taxon>
        <taxon>Viridiplantae</taxon>
        <taxon>Streptophyta</taxon>
        <taxon>Embryophyta</taxon>
        <taxon>Tracheophyta</taxon>
        <taxon>Spermatophyta</taxon>
        <taxon>Magnoliopsida</taxon>
        <taxon>Liliopsida</taxon>
        <taxon>Araceae</taxon>
        <taxon>Aroideae</taxon>
        <taxon>Colocasieae</taxon>
        <taxon>Colocasia</taxon>
    </lineage>
</organism>
<reference evidence="1" key="1">
    <citation type="submission" date="2017-07" db="EMBL/GenBank/DDBJ databases">
        <title>Taro Niue Genome Assembly and Annotation.</title>
        <authorList>
            <person name="Atibalentja N."/>
            <person name="Keating K."/>
            <person name="Fields C.J."/>
        </authorList>
    </citation>
    <scope>NUCLEOTIDE SEQUENCE</scope>
    <source>
        <strain evidence="1">Niue_2</strain>
        <tissue evidence="1">Leaf</tissue>
    </source>
</reference>